<proteinExistence type="predicted"/>
<organism evidence="5 7">
    <name type="scientific">Nitzschia inconspicua</name>
    <dbReference type="NCBI Taxonomy" id="303405"/>
    <lineage>
        <taxon>Eukaryota</taxon>
        <taxon>Sar</taxon>
        <taxon>Stramenopiles</taxon>
        <taxon>Ochrophyta</taxon>
        <taxon>Bacillariophyta</taxon>
        <taxon>Bacillariophyceae</taxon>
        <taxon>Bacillariophycidae</taxon>
        <taxon>Bacillariales</taxon>
        <taxon>Bacillariaceae</taxon>
        <taxon>Nitzschia</taxon>
    </lineage>
</organism>
<keyword evidence="1" id="KW-0186">Copper</keyword>
<protein>
    <submittedName>
        <fullName evidence="5">Tyrosinase central domain containing protein</fullName>
    </submittedName>
</protein>
<accession>A0A9K3KBA8</accession>
<reference evidence="5" key="2">
    <citation type="submission" date="2021-04" db="EMBL/GenBank/DDBJ databases">
        <authorList>
            <person name="Podell S."/>
        </authorList>
    </citation>
    <scope>NUCLEOTIDE SEQUENCE</scope>
    <source>
        <strain evidence="5">Hildebrandi</strain>
    </source>
</reference>
<dbReference type="EMBL" id="JAGRRH010000030">
    <property type="protein sequence ID" value="KAG7339753.1"/>
    <property type="molecule type" value="Genomic_DNA"/>
</dbReference>
<dbReference type="PANTHER" id="PTHR11474:SF126">
    <property type="entry name" value="TYROSINASE-LIKE PROTEIN TYR-1-RELATED"/>
    <property type="match status" value="1"/>
</dbReference>
<gene>
    <name evidence="6" type="ORF">IV203_025432</name>
    <name evidence="5" type="ORF">IV203_028214</name>
</gene>
<evidence type="ECO:0000259" key="4">
    <source>
        <dbReference type="PROSITE" id="PS00498"/>
    </source>
</evidence>
<evidence type="ECO:0000256" key="2">
    <source>
        <dbReference type="SAM" id="MobiDB-lite"/>
    </source>
</evidence>
<comment type="caution">
    <text evidence="5">The sequence shown here is derived from an EMBL/GenBank/DDBJ whole genome shotgun (WGS) entry which is preliminary data.</text>
</comment>
<dbReference type="EMBL" id="JAGRRH010000011">
    <property type="protein sequence ID" value="KAG7362548.1"/>
    <property type="molecule type" value="Genomic_DNA"/>
</dbReference>
<dbReference type="PROSITE" id="PS00498">
    <property type="entry name" value="TYROSINASE_2"/>
    <property type="match status" value="1"/>
</dbReference>
<feature type="compositionally biased region" description="Polar residues" evidence="2">
    <location>
        <begin position="368"/>
        <end position="380"/>
    </location>
</feature>
<dbReference type="InterPro" id="IPR002227">
    <property type="entry name" value="Tyrosinase_Cu-bd"/>
</dbReference>
<feature type="compositionally biased region" description="Polar residues" evidence="2">
    <location>
        <begin position="415"/>
        <end position="424"/>
    </location>
</feature>
<reference evidence="5" key="1">
    <citation type="journal article" date="2021" name="Sci. Rep.">
        <title>Diploid genomic architecture of Nitzschia inconspicua, an elite biomass production diatom.</title>
        <authorList>
            <person name="Oliver A."/>
            <person name="Podell S."/>
            <person name="Pinowska A."/>
            <person name="Traller J.C."/>
            <person name="Smith S.R."/>
            <person name="McClure R."/>
            <person name="Beliaev A."/>
            <person name="Bohutskyi P."/>
            <person name="Hill E.A."/>
            <person name="Rabines A."/>
            <person name="Zheng H."/>
            <person name="Allen L.Z."/>
            <person name="Kuo A."/>
            <person name="Grigoriev I.V."/>
            <person name="Allen A.E."/>
            <person name="Hazlebeck D."/>
            <person name="Allen E.E."/>
        </authorList>
    </citation>
    <scope>NUCLEOTIDE SEQUENCE</scope>
    <source>
        <strain evidence="5">Hildebrandi</strain>
    </source>
</reference>
<feature type="signal peptide" evidence="3">
    <location>
        <begin position="1"/>
        <end position="30"/>
    </location>
</feature>
<dbReference type="GO" id="GO:0016491">
    <property type="term" value="F:oxidoreductase activity"/>
    <property type="evidence" value="ECO:0007669"/>
    <property type="project" value="InterPro"/>
</dbReference>
<feature type="compositionally biased region" description="Low complexity" evidence="2">
    <location>
        <begin position="381"/>
        <end position="393"/>
    </location>
</feature>
<evidence type="ECO:0000313" key="7">
    <source>
        <dbReference type="Proteomes" id="UP000693970"/>
    </source>
</evidence>
<evidence type="ECO:0000313" key="5">
    <source>
        <dbReference type="EMBL" id="KAG7339753.1"/>
    </source>
</evidence>
<dbReference type="OrthoDB" id="61409at2759"/>
<feature type="chain" id="PRO_5039844391" evidence="3">
    <location>
        <begin position="31"/>
        <end position="535"/>
    </location>
</feature>
<keyword evidence="7" id="KW-1185">Reference proteome</keyword>
<feature type="region of interest" description="Disordered" evidence="2">
    <location>
        <begin position="368"/>
        <end position="428"/>
    </location>
</feature>
<sequence length="535" mass="61674">MMKKTKTKKSVFLSLLFSCFSFCCTNEVSAQQQQQQQQQERCPTTRERKPWKDLTCAEQNEFFASIRRLKDNGIYDEFARVHIQNAAPSHGTPEFLPWHRWFIYQFESALRRVSADPCITLPYWDWESDAGRESRASIMAGNAFGSFAGVDTRTRRCRWTTVDGSCLQRDMDPSFRFWSQSRLVALMTQYRQYADDFPNNPNRNNGFRAAFESGPHAVPHNMIGGNMIDPTSANDPIFFLHHSNVDRLWAMWQDYRGQSTRTTFSAPEHYEGRRLNSPMPFHGNNNIWNFRLSNGSFPSPQQVMSNSGDALRVRYIQDRMIPNHLPNRQWFSSRPRFSTGCNQRQGRTLFLGEDDDDDNEELQRNITSAGIQTISTTNDGSSSSKQQQHQQSQTGRHQWLPNFRGRKGNRLDSSKPPSSNNQFVTDPMDGLIDTTTPASYCLGLNTFQSTVDRERWNTLCKSFMSQLETDNHSTSLLLSPTFVTEMVTNLTSIMALEECQFMGNPINAKEAWMNHMQLSNERVAIMDCFHIPDRI</sequence>
<name>A0A9K3KBA8_9STRA</name>
<keyword evidence="3" id="KW-0732">Signal</keyword>
<evidence type="ECO:0000256" key="3">
    <source>
        <dbReference type="SAM" id="SignalP"/>
    </source>
</evidence>
<dbReference type="AlphaFoldDB" id="A0A9K3KBA8"/>
<dbReference type="PANTHER" id="PTHR11474">
    <property type="entry name" value="TYROSINASE FAMILY MEMBER"/>
    <property type="match status" value="1"/>
</dbReference>
<dbReference type="InterPro" id="IPR050316">
    <property type="entry name" value="Tyrosinase/Hemocyanin"/>
</dbReference>
<feature type="domain" description="Tyrosinase copper-binding" evidence="4">
    <location>
        <begin position="235"/>
        <end position="246"/>
    </location>
</feature>
<dbReference type="Proteomes" id="UP000693970">
    <property type="component" value="Unassembled WGS sequence"/>
</dbReference>
<evidence type="ECO:0000256" key="1">
    <source>
        <dbReference type="ARBA" id="ARBA00023008"/>
    </source>
</evidence>
<dbReference type="Pfam" id="PF00264">
    <property type="entry name" value="Tyrosinase"/>
    <property type="match status" value="1"/>
</dbReference>
<evidence type="ECO:0000313" key="6">
    <source>
        <dbReference type="EMBL" id="KAG7362548.1"/>
    </source>
</evidence>